<protein>
    <submittedName>
        <fullName evidence="3">HNH endonuclease</fullName>
    </submittedName>
</protein>
<proteinExistence type="predicted"/>
<dbReference type="Proteomes" id="UP000256301">
    <property type="component" value="Unassembled WGS sequence"/>
</dbReference>
<reference evidence="3 4" key="1">
    <citation type="submission" date="2017-08" db="EMBL/GenBank/DDBJ databases">
        <title>Functional genomic and metabolic studies of the symbiotic interactions of six Microcystis-dominated communities.</title>
        <authorList>
            <person name="Li Q."/>
            <person name="Lin F."/>
        </authorList>
    </citation>
    <scope>NUCLEOTIDE SEQUENCE [LARGE SCALE GENOMIC DNA]</scope>
    <source>
        <strain evidence="3">DA14</strain>
    </source>
</reference>
<dbReference type="AlphaFoldDB" id="A0A3E0M2Z4"/>
<dbReference type="PIRSF" id="PIRSF030850">
    <property type="entry name" value="UCP030850"/>
    <property type="match status" value="1"/>
</dbReference>
<evidence type="ECO:0000259" key="2">
    <source>
        <dbReference type="Pfam" id="PF26340"/>
    </source>
</evidence>
<dbReference type="InterPro" id="IPR058813">
    <property type="entry name" value="DNA-SBD_ScoMcrA"/>
</dbReference>
<dbReference type="InterPro" id="IPR003615">
    <property type="entry name" value="HNH_nuc"/>
</dbReference>
<evidence type="ECO:0000313" key="4">
    <source>
        <dbReference type="Proteomes" id="UP000256301"/>
    </source>
</evidence>
<dbReference type="GO" id="GO:0004519">
    <property type="term" value="F:endonuclease activity"/>
    <property type="evidence" value="ECO:0007669"/>
    <property type="project" value="UniProtKB-KW"/>
</dbReference>
<sequence length="316" mass="36996">MVDSLPLRNLKYYCERFASLNVNVSKKRGNAQYKPILLLSVIDLISQGLITGNKIFVSDELINTFNRYWNVLSSQYEGGLYYPFFHLQSEGFWYLRLKPDFNGLQPKSMKKLKLAVEYASLDEDLYNLLQDQNYRQELIDTLISVWFLSSQKEISEILTINTNLQDVSTEELSIFDNVEQEKKFYLRKSLIRSAFFRKAVVYIYNYQCSFCGLKVNHSLTQSIVDGAHIKPFAKFYNNQINNGLSLCKNHHWAFDQGLFTIDNQYKIIITEDFEEVSPNAKSIKDFHGENLILPDNHEYLPNLESVKWHRDNIFKG</sequence>
<evidence type="ECO:0000259" key="1">
    <source>
        <dbReference type="Pfam" id="PF13391"/>
    </source>
</evidence>
<comment type="caution">
    <text evidence="3">The sequence shown here is derived from an EMBL/GenBank/DDBJ whole genome shotgun (WGS) entry which is preliminary data.</text>
</comment>
<keyword evidence="3" id="KW-0540">Nuclease</keyword>
<evidence type="ECO:0000313" key="3">
    <source>
        <dbReference type="EMBL" id="REJ54094.1"/>
    </source>
</evidence>
<dbReference type="Pfam" id="PF26340">
    <property type="entry name" value="DNA-SBD_ScoMcrA"/>
    <property type="match status" value="1"/>
</dbReference>
<keyword evidence="3" id="KW-0378">Hydrolase</keyword>
<feature type="domain" description="ScoMcrA-like DNA sulfur-binding" evidence="2">
    <location>
        <begin position="14"/>
        <end position="150"/>
    </location>
</feature>
<keyword evidence="3" id="KW-0255">Endonuclease</keyword>
<dbReference type="CDD" id="cd00085">
    <property type="entry name" value="HNHc"/>
    <property type="match status" value="1"/>
</dbReference>
<accession>A0A3E0M2Z4</accession>
<dbReference type="Pfam" id="PF13391">
    <property type="entry name" value="HNH_2"/>
    <property type="match status" value="1"/>
</dbReference>
<feature type="domain" description="HNH nuclease" evidence="1">
    <location>
        <begin position="208"/>
        <end position="262"/>
    </location>
</feature>
<name>A0A3E0M2Z4_MICAE</name>
<gene>
    <name evidence="3" type="ORF">DWQ56_19925</name>
</gene>
<organism evidence="3 4">
    <name type="scientific">Microcystis aeruginosa DA14</name>
    <dbReference type="NCBI Taxonomy" id="1987506"/>
    <lineage>
        <taxon>Bacteria</taxon>
        <taxon>Bacillati</taxon>
        <taxon>Cyanobacteriota</taxon>
        <taxon>Cyanophyceae</taxon>
        <taxon>Oscillatoriophycideae</taxon>
        <taxon>Chroococcales</taxon>
        <taxon>Microcystaceae</taxon>
        <taxon>Microcystis</taxon>
    </lineage>
</organism>
<dbReference type="EMBL" id="QQWE01000007">
    <property type="protein sequence ID" value="REJ54094.1"/>
    <property type="molecule type" value="Genomic_DNA"/>
</dbReference>
<dbReference type="InterPro" id="IPR011396">
    <property type="entry name" value="PT_DNA_restrict"/>
</dbReference>